<dbReference type="OrthoDB" id="276323at2759"/>
<sequence>MVLDLLLPHHVRLRAEVESMLDLDLLKQQVENKCLDVQPLFENIIGLLRRLCAPSRDELLNNLLTKSDKVDMLRGICDVIEIMKVDMANFYVNSNRSVVEQHSIEYERMQFAKILQRNPDLEVSILEWLKRHLITDELPSSAKKRFELIISTSCVLVSCNLAGKDVAQARNFKSDLSSAVIVITNDMNKSNMKDRLEAVSVYCDDKISKCCKTLNTKWSEEQSNELKEQIAQIADAENRIRKLIREL</sequence>
<evidence type="ECO:0000256" key="2">
    <source>
        <dbReference type="SAM" id="Coils"/>
    </source>
</evidence>
<dbReference type="EMBL" id="UYRT01080698">
    <property type="protein sequence ID" value="VDN23214.1"/>
    <property type="molecule type" value="Genomic_DNA"/>
</dbReference>
<name>A0A183DYW7_9BILA</name>
<comment type="similarity">
    <text evidence="1">Belongs to the TCP11 family.</text>
</comment>
<evidence type="ECO:0000313" key="4">
    <source>
        <dbReference type="Proteomes" id="UP000271098"/>
    </source>
</evidence>
<accession>A0A183DYW7</accession>
<organism evidence="5">
    <name type="scientific">Gongylonema pulchrum</name>
    <dbReference type="NCBI Taxonomy" id="637853"/>
    <lineage>
        <taxon>Eukaryota</taxon>
        <taxon>Metazoa</taxon>
        <taxon>Ecdysozoa</taxon>
        <taxon>Nematoda</taxon>
        <taxon>Chromadorea</taxon>
        <taxon>Rhabditida</taxon>
        <taxon>Spirurina</taxon>
        <taxon>Spiruromorpha</taxon>
        <taxon>Spiruroidea</taxon>
        <taxon>Gongylonematidae</taxon>
        <taxon>Gongylonema</taxon>
    </lineage>
</organism>
<keyword evidence="2" id="KW-0175">Coiled coil</keyword>
<evidence type="ECO:0000256" key="1">
    <source>
        <dbReference type="ARBA" id="ARBA00010954"/>
    </source>
</evidence>
<dbReference type="AlphaFoldDB" id="A0A183DYW7"/>
<evidence type="ECO:0000313" key="3">
    <source>
        <dbReference type="EMBL" id="VDN23214.1"/>
    </source>
</evidence>
<dbReference type="WBParaSite" id="GPUH_0001392301-mRNA-1">
    <property type="protein sequence ID" value="GPUH_0001392301-mRNA-1"/>
    <property type="gene ID" value="GPUH_0001392301"/>
</dbReference>
<evidence type="ECO:0000313" key="5">
    <source>
        <dbReference type="WBParaSite" id="GPUH_0001392301-mRNA-1"/>
    </source>
</evidence>
<dbReference type="Pfam" id="PF05794">
    <property type="entry name" value="Tcp11"/>
    <property type="match status" value="2"/>
</dbReference>
<dbReference type="InterPro" id="IPR008862">
    <property type="entry name" value="Tcp11"/>
</dbReference>
<protein>
    <submittedName>
        <fullName evidence="5">T-complex protein 11-like protein 1</fullName>
    </submittedName>
</protein>
<dbReference type="GO" id="GO:0007165">
    <property type="term" value="P:signal transduction"/>
    <property type="evidence" value="ECO:0007669"/>
    <property type="project" value="TreeGrafter"/>
</dbReference>
<reference evidence="5" key="1">
    <citation type="submission" date="2016-06" db="UniProtKB">
        <authorList>
            <consortium name="WormBaseParasite"/>
        </authorList>
    </citation>
    <scope>IDENTIFICATION</scope>
</reference>
<dbReference type="PANTHER" id="PTHR12832">
    <property type="entry name" value="TESTIS-SPECIFIC PROTEIN PBS13 T-COMPLEX 11"/>
    <property type="match status" value="1"/>
</dbReference>
<feature type="coiled-coil region" evidence="2">
    <location>
        <begin position="219"/>
        <end position="246"/>
    </location>
</feature>
<keyword evidence="4" id="KW-1185">Reference proteome</keyword>
<dbReference type="Proteomes" id="UP000271098">
    <property type="component" value="Unassembled WGS sequence"/>
</dbReference>
<gene>
    <name evidence="3" type="ORF">GPUH_LOCUS13908</name>
</gene>
<reference evidence="3 4" key="2">
    <citation type="submission" date="2018-11" db="EMBL/GenBank/DDBJ databases">
        <authorList>
            <consortium name="Pathogen Informatics"/>
        </authorList>
    </citation>
    <scope>NUCLEOTIDE SEQUENCE [LARGE SCALE GENOMIC DNA]</scope>
</reference>
<dbReference type="PANTHER" id="PTHR12832:SF11">
    <property type="entry name" value="LD23868P"/>
    <property type="match status" value="1"/>
</dbReference>
<proteinExistence type="inferred from homology"/>